<dbReference type="PROSITE" id="PS50949">
    <property type="entry name" value="HTH_GNTR"/>
    <property type="match status" value="1"/>
</dbReference>
<accession>A0A560FNK7</accession>
<keyword evidence="2 5" id="KW-0238">DNA-binding</keyword>
<keyword evidence="3" id="KW-0804">Transcription</keyword>
<keyword evidence="1" id="KW-0805">Transcription regulation</keyword>
<dbReference type="SMART" id="SM00345">
    <property type="entry name" value="HTH_GNTR"/>
    <property type="match status" value="1"/>
</dbReference>
<evidence type="ECO:0000313" key="6">
    <source>
        <dbReference type="Proteomes" id="UP000316545"/>
    </source>
</evidence>
<dbReference type="InterPro" id="IPR008920">
    <property type="entry name" value="TF_FadR/GntR_C"/>
</dbReference>
<dbReference type="InterPro" id="IPR011711">
    <property type="entry name" value="GntR_C"/>
</dbReference>
<dbReference type="Gene3D" id="1.20.120.530">
    <property type="entry name" value="GntR ligand-binding domain-like"/>
    <property type="match status" value="1"/>
</dbReference>
<dbReference type="PANTHER" id="PTHR43537">
    <property type="entry name" value="TRANSCRIPTIONAL REGULATOR, GNTR FAMILY"/>
    <property type="match status" value="1"/>
</dbReference>
<reference evidence="5 6" key="1">
    <citation type="submission" date="2019-06" db="EMBL/GenBank/DDBJ databases">
        <title>Genomic Encyclopedia of Type Strains, Phase IV (KMG-V): Genome sequencing to study the core and pangenomes of soil and plant-associated prokaryotes.</title>
        <authorList>
            <person name="Whitman W."/>
        </authorList>
    </citation>
    <scope>NUCLEOTIDE SEQUENCE [LARGE SCALE GENOMIC DNA]</scope>
    <source>
        <strain evidence="5 6">BR 11865</strain>
    </source>
</reference>
<dbReference type="InterPro" id="IPR036388">
    <property type="entry name" value="WH-like_DNA-bd_sf"/>
</dbReference>
<name>A0A560FNK7_9PROT</name>
<evidence type="ECO:0000256" key="2">
    <source>
        <dbReference type="ARBA" id="ARBA00023125"/>
    </source>
</evidence>
<dbReference type="InterPro" id="IPR036390">
    <property type="entry name" value="WH_DNA-bd_sf"/>
</dbReference>
<dbReference type="GO" id="GO:0003700">
    <property type="term" value="F:DNA-binding transcription factor activity"/>
    <property type="evidence" value="ECO:0007669"/>
    <property type="project" value="InterPro"/>
</dbReference>
<dbReference type="SMART" id="SM00895">
    <property type="entry name" value="FCD"/>
    <property type="match status" value="1"/>
</dbReference>
<dbReference type="AlphaFoldDB" id="A0A560FNK7"/>
<sequence length="233" mass="25132">MSATAPLPQAPRTSLVESTISLIRTQIESGAWKVGQRIPREPDLAAMLQVGRNTVREAIRVLSHAQVLEVRQGDGTYVRSSVDPAEVMRRVSHAGLRDHFELRAILETEAARLAAMRRTDEDLERLGRLLEARGDVPADGDLAGFIDCDLAFHAAIATAAHNAALAELYRYFSAAVRQNTQAVLAEREVPEPGAAAHAGIVEAIERRDPEGAAIAARAVVAPVIAKLTELLGR</sequence>
<dbReference type="Pfam" id="PF07729">
    <property type="entry name" value="FCD"/>
    <property type="match status" value="1"/>
</dbReference>
<dbReference type="EMBL" id="VITO01000014">
    <property type="protein sequence ID" value="TWB23192.1"/>
    <property type="molecule type" value="Genomic_DNA"/>
</dbReference>
<dbReference type="SUPFAM" id="SSF46785">
    <property type="entry name" value="Winged helix' DNA-binding domain"/>
    <property type="match status" value="1"/>
</dbReference>
<dbReference type="CDD" id="cd07377">
    <property type="entry name" value="WHTH_GntR"/>
    <property type="match status" value="1"/>
</dbReference>
<comment type="caution">
    <text evidence="5">The sequence shown here is derived from an EMBL/GenBank/DDBJ whole genome shotgun (WGS) entry which is preliminary data.</text>
</comment>
<feature type="domain" description="HTH gntR-type" evidence="4">
    <location>
        <begin position="13"/>
        <end position="81"/>
    </location>
</feature>
<dbReference type="Pfam" id="PF00392">
    <property type="entry name" value="GntR"/>
    <property type="match status" value="1"/>
</dbReference>
<dbReference type="GO" id="GO:0003677">
    <property type="term" value="F:DNA binding"/>
    <property type="evidence" value="ECO:0007669"/>
    <property type="project" value="UniProtKB-KW"/>
</dbReference>
<organism evidence="5 6">
    <name type="scientific">Nitrospirillum amazonense</name>
    <dbReference type="NCBI Taxonomy" id="28077"/>
    <lineage>
        <taxon>Bacteria</taxon>
        <taxon>Pseudomonadati</taxon>
        <taxon>Pseudomonadota</taxon>
        <taxon>Alphaproteobacteria</taxon>
        <taxon>Rhodospirillales</taxon>
        <taxon>Azospirillaceae</taxon>
        <taxon>Nitrospirillum</taxon>
    </lineage>
</organism>
<proteinExistence type="predicted"/>
<dbReference type="SUPFAM" id="SSF48008">
    <property type="entry name" value="GntR ligand-binding domain-like"/>
    <property type="match status" value="1"/>
</dbReference>
<gene>
    <name evidence="5" type="ORF">FBZ88_114115</name>
</gene>
<dbReference type="PANTHER" id="PTHR43537:SF47">
    <property type="entry name" value="REGULATORY PROTEIN GNTR HTH"/>
    <property type="match status" value="1"/>
</dbReference>
<evidence type="ECO:0000256" key="1">
    <source>
        <dbReference type="ARBA" id="ARBA00023015"/>
    </source>
</evidence>
<dbReference type="Proteomes" id="UP000316545">
    <property type="component" value="Unassembled WGS sequence"/>
</dbReference>
<dbReference type="InterPro" id="IPR000524">
    <property type="entry name" value="Tscrpt_reg_HTH_GntR"/>
</dbReference>
<dbReference type="Gene3D" id="1.10.10.10">
    <property type="entry name" value="Winged helix-like DNA-binding domain superfamily/Winged helix DNA-binding domain"/>
    <property type="match status" value="1"/>
</dbReference>
<evidence type="ECO:0000259" key="4">
    <source>
        <dbReference type="PROSITE" id="PS50949"/>
    </source>
</evidence>
<keyword evidence="6" id="KW-1185">Reference proteome</keyword>
<evidence type="ECO:0000313" key="5">
    <source>
        <dbReference type="EMBL" id="TWB23192.1"/>
    </source>
</evidence>
<protein>
    <submittedName>
        <fullName evidence="5">DNA-binding FadR family transcriptional regulator</fullName>
    </submittedName>
</protein>
<evidence type="ECO:0000256" key="3">
    <source>
        <dbReference type="ARBA" id="ARBA00023163"/>
    </source>
</evidence>